<dbReference type="EMBL" id="BSXT01002271">
    <property type="protein sequence ID" value="GMF48077.1"/>
    <property type="molecule type" value="Genomic_DNA"/>
</dbReference>
<keyword evidence="4" id="KW-0843">Virulence</keyword>
<dbReference type="Proteomes" id="UP001165121">
    <property type="component" value="Unassembled WGS sequence"/>
</dbReference>
<sequence>MKLFLCLAAASFAIYGTEARDKMSYQQTEHATKAGVINYKTVEPFPEPKPVTIAQKAAVKFKPSLLIESGCHSYAAVNAAGDTSGGLNPTASDKKCAGSALGSQVYSRSGWYDGAWGIMYAWYFPKDTSDADSSVRHDWVSTIVWLNSTVNQTVVDVTYSQDGASYYLQTPLDKYMDDTHPKMVYYKDDSREGYHGINVTETAGDFHDLIDWTQLTAKARKGLEKADFGPNTTVPFNDANFEMNLKFGSIDGVRALYEFLSLLAQ</sequence>
<dbReference type="AlphaFoldDB" id="A0A9W7CYW1"/>
<reference evidence="6" key="1">
    <citation type="submission" date="2023-04" db="EMBL/GenBank/DDBJ databases">
        <title>Phytophthora fragariaefolia NBRC 109709.</title>
        <authorList>
            <person name="Ichikawa N."/>
            <person name="Sato H."/>
            <person name="Tonouchi N."/>
        </authorList>
    </citation>
    <scope>NUCLEOTIDE SEQUENCE</scope>
    <source>
        <strain evidence="6">NBRC 109709</strain>
    </source>
</reference>
<evidence type="ECO:0000256" key="4">
    <source>
        <dbReference type="ARBA" id="ARBA00023026"/>
    </source>
</evidence>
<dbReference type="GO" id="GO:0005576">
    <property type="term" value="C:extracellular region"/>
    <property type="evidence" value="ECO:0007669"/>
    <property type="project" value="UniProtKB-SubCell"/>
</dbReference>
<dbReference type="PANTHER" id="PTHR33657:SF8">
    <property type="entry name" value="DOMAIN PROTEIN, PUTATIVE (AFU_ORTHOLOGUE AFUA_5G00600)-RELATED"/>
    <property type="match status" value="1"/>
</dbReference>
<dbReference type="PIRSF" id="PIRSF029958">
    <property type="entry name" value="Necrosis-inducing_protein"/>
    <property type="match status" value="1"/>
</dbReference>
<evidence type="ECO:0000256" key="2">
    <source>
        <dbReference type="ARBA" id="ARBA00009520"/>
    </source>
</evidence>
<gene>
    <name evidence="6" type="ORF">Pfra01_001841300</name>
</gene>
<feature type="signal peptide" evidence="5">
    <location>
        <begin position="1"/>
        <end position="19"/>
    </location>
</feature>
<accession>A0A9W7CYW1</accession>
<dbReference type="Pfam" id="PF05630">
    <property type="entry name" value="NPP1"/>
    <property type="match status" value="1"/>
</dbReference>
<dbReference type="OrthoDB" id="147163at2759"/>
<feature type="chain" id="PRO_5040791748" evidence="5">
    <location>
        <begin position="20"/>
        <end position="265"/>
    </location>
</feature>
<comment type="similarity">
    <text evidence="2">Belongs to the Necrosis inducing protein (NPP1) family.</text>
</comment>
<evidence type="ECO:0000256" key="1">
    <source>
        <dbReference type="ARBA" id="ARBA00004613"/>
    </source>
</evidence>
<protein>
    <submittedName>
        <fullName evidence="6">Unnamed protein product</fullName>
    </submittedName>
</protein>
<comment type="caution">
    <text evidence="6">The sequence shown here is derived from an EMBL/GenBank/DDBJ whole genome shotgun (WGS) entry which is preliminary data.</text>
</comment>
<keyword evidence="7" id="KW-1185">Reference proteome</keyword>
<name>A0A9W7CYW1_9STRA</name>
<evidence type="ECO:0000313" key="7">
    <source>
        <dbReference type="Proteomes" id="UP001165121"/>
    </source>
</evidence>
<comment type="subcellular location">
    <subcellularLocation>
        <location evidence="1">Secreted</location>
    </subcellularLocation>
</comment>
<organism evidence="6 7">
    <name type="scientific">Phytophthora fragariaefolia</name>
    <dbReference type="NCBI Taxonomy" id="1490495"/>
    <lineage>
        <taxon>Eukaryota</taxon>
        <taxon>Sar</taxon>
        <taxon>Stramenopiles</taxon>
        <taxon>Oomycota</taxon>
        <taxon>Peronosporomycetes</taxon>
        <taxon>Peronosporales</taxon>
        <taxon>Peronosporaceae</taxon>
        <taxon>Phytophthora</taxon>
    </lineage>
</organism>
<evidence type="ECO:0000313" key="6">
    <source>
        <dbReference type="EMBL" id="GMF48077.1"/>
    </source>
</evidence>
<evidence type="ECO:0000256" key="5">
    <source>
        <dbReference type="SAM" id="SignalP"/>
    </source>
</evidence>
<dbReference type="InterPro" id="IPR008701">
    <property type="entry name" value="NPP1"/>
</dbReference>
<keyword evidence="3" id="KW-0964">Secreted</keyword>
<proteinExistence type="inferred from homology"/>
<evidence type="ECO:0000256" key="3">
    <source>
        <dbReference type="ARBA" id="ARBA00022525"/>
    </source>
</evidence>
<dbReference type="PANTHER" id="PTHR33657">
    <property type="entry name" value="DOMAIN PROTEIN, PUTATIVE (AFU_ORTHOLOGUE AFUA_5G00600)-RELATED"/>
    <property type="match status" value="1"/>
</dbReference>
<keyword evidence="5" id="KW-0732">Signal</keyword>